<dbReference type="AlphaFoldDB" id="A0A8R7TND0"/>
<reference evidence="1" key="3">
    <citation type="submission" date="2022-06" db="UniProtKB">
        <authorList>
            <consortium name="EnsemblPlants"/>
        </authorList>
    </citation>
    <scope>IDENTIFICATION</scope>
</reference>
<reference evidence="1" key="2">
    <citation type="submission" date="2018-03" db="EMBL/GenBank/DDBJ databases">
        <title>The Triticum urartu genome reveals the dynamic nature of wheat genome evolution.</title>
        <authorList>
            <person name="Ling H."/>
            <person name="Ma B."/>
            <person name="Shi X."/>
            <person name="Liu H."/>
            <person name="Dong L."/>
            <person name="Sun H."/>
            <person name="Cao Y."/>
            <person name="Gao Q."/>
            <person name="Zheng S."/>
            <person name="Li Y."/>
            <person name="Yu Y."/>
            <person name="Du H."/>
            <person name="Qi M."/>
            <person name="Li Y."/>
            <person name="Yu H."/>
            <person name="Cui Y."/>
            <person name="Wang N."/>
            <person name="Chen C."/>
            <person name="Wu H."/>
            <person name="Zhao Y."/>
            <person name="Zhang J."/>
            <person name="Li Y."/>
            <person name="Zhou W."/>
            <person name="Zhang B."/>
            <person name="Hu W."/>
            <person name="Eijk M."/>
            <person name="Tang J."/>
            <person name="Witsenboer H."/>
            <person name="Zhao S."/>
            <person name="Li Z."/>
            <person name="Zhang A."/>
            <person name="Wang D."/>
            <person name="Liang C."/>
        </authorList>
    </citation>
    <scope>NUCLEOTIDE SEQUENCE [LARGE SCALE GENOMIC DNA]</scope>
    <source>
        <strain evidence="1">cv. G1812</strain>
    </source>
</reference>
<name>A0A8R7TND0_TRIUA</name>
<proteinExistence type="predicted"/>
<keyword evidence="2" id="KW-1185">Reference proteome</keyword>
<sequence length="38" mass="4269">DDPLLHGFTIWSFRLPKALMPLKANNLVLNGHSVIVLQ</sequence>
<evidence type="ECO:0000313" key="1">
    <source>
        <dbReference type="EnsemblPlants" id="TuG1812G0200005641.01.T01.cds251216"/>
    </source>
</evidence>
<organism evidence="1 2">
    <name type="scientific">Triticum urartu</name>
    <name type="common">Red wild einkorn</name>
    <name type="synonym">Crithodium urartu</name>
    <dbReference type="NCBI Taxonomy" id="4572"/>
    <lineage>
        <taxon>Eukaryota</taxon>
        <taxon>Viridiplantae</taxon>
        <taxon>Streptophyta</taxon>
        <taxon>Embryophyta</taxon>
        <taxon>Tracheophyta</taxon>
        <taxon>Spermatophyta</taxon>
        <taxon>Magnoliopsida</taxon>
        <taxon>Liliopsida</taxon>
        <taxon>Poales</taxon>
        <taxon>Poaceae</taxon>
        <taxon>BOP clade</taxon>
        <taxon>Pooideae</taxon>
        <taxon>Triticodae</taxon>
        <taxon>Triticeae</taxon>
        <taxon>Triticinae</taxon>
        <taxon>Triticum</taxon>
    </lineage>
</organism>
<dbReference type="EnsemblPlants" id="TuG1812G0200005641.01.T01">
    <property type="protein sequence ID" value="TuG1812G0200005641.01.T01.cds251216"/>
    <property type="gene ID" value="TuG1812G0200005641.01"/>
</dbReference>
<reference evidence="2" key="1">
    <citation type="journal article" date="2013" name="Nature">
        <title>Draft genome of the wheat A-genome progenitor Triticum urartu.</title>
        <authorList>
            <person name="Ling H.Q."/>
            <person name="Zhao S."/>
            <person name="Liu D."/>
            <person name="Wang J."/>
            <person name="Sun H."/>
            <person name="Zhang C."/>
            <person name="Fan H."/>
            <person name="Li D."/>
            <person name="Dong L."/>
            <person name="Tao Y."/>
            <person name="Gao C."/>
            <person name="Wu H."/>
            <person name="Li Y."/>
            <person name="Cui Y."/>
            <person name="Guo X."/>
            <person name="Zheng S."/>
            <person name="Wang B."/>
            <person name="Yu K."/>
            <person name="Liang Q."/>
            <person name="Yang W."/>
            <person name="Lou X."/>
            <person name="Chen J."/>
            <person name="Feng M."/>
            <person name="Jian J."/>
            <person name="Zhang X."/>
            <person name="Luo G."/>
            <person name="Jiang Y."/>
            <person name="Liu J."/>
            <person name="Wang Z."/>
            <person name="Sha Y."/>
            <person name="Zhang B."/>
            <person name="Wu H."/>
            <person name="Tang D."/>
            <person name="Shen Q."/>
            <person name="Xue P."/>
            <person name="Zou S."/>
            <person name="Wang X."/>
            <person name="Liu X."/>
            <person name="Wang F."/>
            <person name="Yang Y."/>
            <person name="An X."/>
            <person name="Dong Z."/>
            <person name="Zhang K."/>
            <person name="Zhang X."/>
            <person name="Luo M.C."/>
            <person name="Dvorak J."/>
            <person name="Tong Y."/>
            <person name="Wang J."/>
            <person name="Yang H."/>
            <person name="Li Z."/>
            <person name="Wang D."/>
            <person name="Zhang A."/>
            <person name="Wang J."/>
        </authorList>
    </citation>
    <scope>NUCLEOTIDE SEQUENCE</scope>
    <source>
        <strain evidence="2">cv. G1812</strain>
    </source>
</reference>
<accession>A0A8R7TND0</accession>
<protein>
    <submittedName>
        <fullName evidence="1">Uncharacterized protein</fullName>
    </submittedName>
</protein>
<dbReference type="Proteomes" id="UP000015106">
    <property type="component" value="Chromosome 2"/>
</dbReference>
<evidence type="ECO:0000313" key="2">
    <source>
        <dbReference type="Proteomes" id="UP000015106"/>
    </source>
</evidence>
<dbReference type="Gramene" id="TuG1812G0200005641.01.T01">
    <property type="protein sequence ID" value="TuG1812G0200005641.01.T01.cds251216"/>
    <property type="gene ID" value="TuG1812G0200005641.01"/>
</dbReference>